<dbReference type="EMBL" id="JABZFG010000004">
    <property type="protein sequence ID" value="MBW0602595.1"/>
    <property type="molecule type" value="Genomic_DNA"/>
</dbReference>
<dbReference type="Proteomes" id="UP000746160">
    <property type="component" value="Unassembled WGS sequence"/>
</dbReference>
<organism evidence="1 2">
    <name type="scientific">Mycoplasmopsis anatis</name>
    <dbReference type="NCBI Taxonomy" id="171279"/>
    <lineage>
        <taxon>Bacteria</taxon>
        <taxon>Bacillati</taxon>
        <taxon>Mycoplasmatota</taxon>
        <taxon>Mycoplasmoidales</taxon>
        <taxon>Metamycoplasmataceae</taxon>
        <taxon>Mycoplasmopsis</taxon>
    </lineage>
</organism>
<evidence type="ECO:0000313" key="2">
    <source>
        <dbReference type="Proteomes" id="UP000746160"/>
    </source>
</evidence>
<accession>A0A9Q3QED2</accession>
<dbReference type="AlphaFoldDB" id="A0A9Q3QED2"/>
<comment type="caution">
    <text evidence="1">The sequence shown here is derived from an EMBL/GenBank/DDBJ whole genome shotgun (WGS) entry which is preliminary data.</text>
</comment>
<sequence>MKQKHEFINHNLVKILEIKNEFKNRIKKELENFPDKILAIANDRDSVFFIGVHERNIKDHVINKDLFNIDYDNGTKKTLVLNDIYRMMLNEFYYIVDWEKGTKEIELQTQVCILEIINRITSEKEIMNSNISLITLVSNENILKMHHKNSALSSQI</sequence>
<reference evidence="1" key="1">
    <citation type="journal article" date="2021" name="Genes Genomics">
        <title>Comparative genomic analysis of Mycoplasma anatis strains.</title>
        <authorList>
            <person name="Zhou Q."/>
            <person name="Mai K."/>
            <person name="Yang D."/>
            <person name="Liu J."/>
            <person name="Yan Z."/>
            <person name="Luo C."/>
            <person name="Tan Y."/>
            <person name="Cao S."/>
            <person name="Zhou Q."/>
            <person name="Chen L."/>
            <person name="Chen F."/>
        </authorList>
    </citation>
    <scope>NUCLEOTIDE SEQUENCE</scope>
    <source>
        <strain evidence="1">DP07</strain>
    </source>
</reference>
<gene>
    <name evidence="1" type="ORF">MADP07_00318</name>
</gene>
<evidence type="ECO:0000313" key="1">
    <source>
        <dbReference type="EMBL" id="MBW0602595.1"/>
    </source>
</evidence>
<protein>
    <submittedName>
        <fullName evidence="1">Uncharacterized protein</fullName>
    </submittedName>
</protein>
<proteinExistence type="predicted"/>
<dbReference type="RefSeq" id="WP_218675284.1">
    <property type="nucleotide sequence ID" value="NZ_JABZFC010000002.1"/>
</dbReference>
<name>A0A9Q3QED2_9BACT</name>